<feature type="compositionally biased region" description="Polar residues" evidence="8">
    <location>
        <begin position="119"/>
        <end position="133"/>
    </location>
</feature>
<name>A0A6A5C5L0_NAEFO</name>
<comment type="caution">
    <text evidence="10">The sequence shown here is derived from an EMBL/GenBank/DDBJ whole genome shotgun (WGS) entry which is preliminary data.</text>
</comment>
<feature type="compositionally biased region" description="Polar residues" evidence="8">
    <location>
        <begin position="575"/>
        <end position="589"/>
    </location>
</feature>
<evidence type="ECO:0000256" key="4">
    <source>
        <dbReference type="ARBA" id="ARBA00022737"/>
    </source>
</evidence>
<dbReference type="Pfam" id="PF17959">
    <property type="entry name" value="EF-hand_14"/>
    <property type="match status" value="1"/>
</dbReference>
<keyword evidence="11" id="KW-1185">Reference proteome</keyword>
<dbReference type="GO" id="GO:0004359">
    <property type="term" value="F:glutaminase activity"/>
    <property type="evidence" value="ECO:0007669"/>
    <property type="project" value="UniProtKB-EC"/>
</dbReference>
<dbReference type="Gene3D" id="1.10.238.10">
    <property type="entry name" value="EF-hand"/>
    <property type="match status" value="1"/>
</dbReference>
<dbReference type="FunFam" id="3.40.710.10:FF:000005">
    <property type="entry name" value="Glutaminase"/>
    <property type="match status" value="1"/>
</dbReference>
<dbReference type="InterPro" id="IPR011992">
    <property type="entry name" value="EF-hand-dom_pair"/>
</dbReference>
<sequence length="615" mass="68116">MKDRSLTNVDEAEADTPLHLTHPPNHHHQLLHHQNTNLTSPQTSEKNVHDFLMDLHNDDKRELETEDHKKQSEPSSSLINASPTISSSSSSSPSSSSSTQLPQNGNNISKNIKNHRNENLPTVSPPISGTATGRSPDAFIQSKFEQERNSISQLFSSLDKNKKGFVTIGDLEQALKKEGLDSKYNPDLSCIIQQLAATIVNGMQSEKTLTISDITEEYRNLEIDFDTFYNIIQEKDNIISRALTGRLAITDWRNFCAEIEKIFEETRPLTDGNVATYIPQLAEVNPNYYGLSICTVDGQRFSLGDCDVDFTIQSCSKVFTYCLVCEDIGADNVHQYVGFEPSGVSFNAFTLDEHNKPHNPMINAGAITVCSLVKPELPPSKRFTYISSKFSRFAGGSKIGFDNATFLSEKSTGDRNFALAYYMEENNVFPEGTNIEDTLDLYFQQCSILVNCNSLATMAATLANGGTCPLTNEIIVSADTVKCALQLMLSCGMYDFSGNWSCTVGLPAKSGVAGAICIVIPSVMGMCIFSPRLDKRGNSVRGVEFCKRASDKFEWSLFDRLVPNPVCHSPCMDNSNTSEKELTSSLNQDQKTKRKRTSFQPLVIEQSSLIKKPKQ</sequence>
<evidence type="ECO:0000256" key="6">
    <source>
        <dbReference type="ARBA" id="ARBA00023043"/>
    </source>
</evidence>
<dbReference type="GO" id="GO:0005509">
    <property type="term" value="F:calcium ion binding"/>
    <property type="evidence" value="ECO:0007669"/>
    <property type="project" value="InterPro"/>
</dbReference>
<organism evidence="10 11">
    <name type="scientific">Naegleria fowleri</name>
    <name type="common">Brain eating amoeba</name>
    <dbReference type="NCBI Taxonomy" id="5763"/>
    <lineage>
        <taxon>Eukaryota</taxon>
        <taxon>Discoba</taxon>
        <taxon>Heterolobosea</taxon>
        <taxon>Tetramitia</taxon>
        <taxon>Eutetramitia</taxon>
        <taxon>Vahlkampfiidae</taxon>
        <taxon>Naegleria</taxon>
    </lineage>
</organism>
<evidence type="ECO:0000256" key="5">
    <source>
        <dbReference type="ARBA" id="ARBA00022801"/>
    </source>
</evidence>
<evidence type="ECO:0000259" key="9">
    <source>
        <dbReference type="PROSITE" id="PS50222"/>
    </source>
</evidence>
<evidence type="ECO:0000256" key="7">
    <source>
        <dbReference type="ARBA" id="ARBA00049534"/>
    </source>
</evidence>
<dbReference type="EC" id="3.5.1.2" evidence="3"/>
<dbReference type="OrthoDB" id="9995210at2759"/>
<dbReference type="VEuPathDB" id="AmoebaDB:NF0068040"/>
<dbReference type="VEuPathDB" id="AmoebaDB:FDP41_011953"/>
<dbReference type="SUPFAM" id="SSF56601">
    <property type="entry name" value="beta-lactamase/transpeptidase-like"/>
    <property type="match status" value="1"/>
</dbReference>
<dbReference type="Pfam" id="PF04960">
    <property type="entry name" value="Glutaminase"/>
    <property type="match status" value="1"/>
</dbReference>
<dbReference type="InterPro" id="IPR002048">
    <property type="entry name" value="EF_hand_dom"/>
</dbReference>
<feature type="domain" description="EF-hand" evidence="9">
    <location>
        <begin position="146"/>
        <end position="181"/>
    </location>
</feature>
<dbReference type="PROSITE" id="PS50222">
    <property type="entry name" value="EF_HAND_2"/>
    <property type="match status" value="1"/>
</dbReference>
<keyword evidence="6" id="KW-0040">ANK repeat</keyword>
<dbReference type="InterPro" id="IPR041541">
    <property type="entry name" value="Glutaminase_EF-hand"/>
</dbReference>
<protein>
    <recommendedName>
        <fullName evidence="3">glutaminase</fullName>
        <ecNumber evidence="3">3.5.1.2</ecNumber>
    </recommendedName>
</protein>
<dbReference type="EMBL" id="VFQX01000012">
    <property type="protein sequence ID" value="KAF0982092.1"/>
    <property type="molecule type" value="Genomic_DNA"/>
</dbReference>
<comment type="subunit">
    <text evidence="2">Homotetramer.</text>
</comment>
<dbReference type="PANTHER" id="PTHR12544:SF29">
    <property type="entry name" value="GLUTAMINASE"/>
    <property type="match status" value="1"/>
</dbReference>
<feature type="region of interest" description="Disordered" evidence="8">
    <location>
        <begin position="575"/>
        <end position="599"/>
    </location>
</feature>
<dbReference type="RefSeq" id="XP_044566805.1">
    <property type="nucleotide sequence ID" value="XM_044702419.1"/>
</dbReference>
<dbReference type="GO" id="GO:0006537">
    <property type="term" value="P:glutamate biosynthetic process"/>
    <property type="evidence" value="ECO:0007669"/>
    <property type="project" value="TreeGrafter"/>
</dbReference>
<dbReference type="SUPFAM" id="SSF47473">
    <property type="entry name" value="EF-hand"/>
    <property type="match status" value="1"/>
</dbReference>
<dbReference type="InterPro" id="IPR015868">
    <property type="entry name" value="Glutaminase"/>
</dbReference>
<dbReference type="GeneID" id="68119168"/>
<dbReference type="AlphaFoldDB" id="A0A6A5C5L0"/>
<keyword evidence="4" id="KW-0677">Repeat</keyword>
<evidence type="ECO:0000313" key="10">
    <source>
        <dbReference type="EMBL" id="KAF0982092.1"/>
    </source>
</evidence>
<gene>
    <name evidence="10" type="ORF">FDP41_011953</name>
</gene>
<evidence type="ECO:0000313" key="11">
    <source>
        <dbReference type="Proteomes" id="UP000444721"/>
    </source>
</evidence>
<feature type="compositionally biased region" description="Basic and acidic residues" evidence="8">
    <location>
        <begin position="62"/>
        <end position="72"/>
    </location>
</feature>
<dbReference type="Gene3D" id="3.40.710.10">
    <property type="entry name" value="DD-peptidase/beta-lactamase superfamily"/>
    <property type="match status" value="1"/>
</dbReference>
<evidence type="ECO:0000256" key="8">
    <source>
        <dbReference type="SAM" id="MobiDB-lite"/>
    </source>
</evidence>
<dbReference type="VEuPathDB" id="AmoebaDB:NfTy_022920"/>
<dbReference type="Proteomes" id="UP000444721">
    <property type="component" value="Unassembled WGS sequence"/>
</dbReference>
<comment type="catalytic activity">
    <reaction evidence="7">
        <text>L-glutamine + H2O = L-glutamate + NH4(+)</text>
        <dbReference type="Rhea" id="RHEA:15889"/>
        <dbReference type="ChEBI" id="CHEBI:15377"/>
        <dbReference type="ChEBI" id="CHEBI:28938"/>
        <dbReference type="ChEBI" id="CHEBI:29985"/>
        <dbReference type="ChEBI" id="CHEBI:58359"/>
        <dbReference type="EC" id="3.5.1.2"/>
    </reaction>
</comment>
<feature type="compositionally biased region" description="Low complexity" evidence="8">
    <location>
        <begin position="75"/>
        <end position="104"/>
    </location>
</feature>
<comment type="similarity">
    <text evidence="1">Belongs to the glutaminase family.</text>
</comment>
<dbReference type="PANTHER" id="PTHR12544">
    <property type="entry name" value="GLUTAMINASE"/>
    <property type="match status" value="1"/>
</dbReference>
<keyword evidence="5" id="KW-0378">Hydrolase</keyword>
<accession>A0A6A5C5L0</accession>
<evidence type="ECO:0000256" key="1">
    <source>
        <dbReference type="ARBA" id="ARBA00011076"/>
    </source>
</evidence>
<proteinExistence type="inferred from homology"/>
<dbReference type="GO" id="GO:0006543">
    <property type="term" value="P:L-glutamine catabolic process"/>
    <property type="evidence" value="ECO:0007669"/>
    <property type="project" value="TreeGrafter"/>
</dbReference>
<feature type="region of interest" description="Disordered" evidence="8">
    <location>
        <begin position="62"/>
        <end position="135"/>
    </location>
</feature>
<reference evidence="10 11" key="1">
    <citation type="journal article" date="2019" name="Sci. Rep.">
        <title>Nanopore sequencing improves the draft genome of the human pathogenic amoeba Naegleria fowleri.</title>
        <authorList>
            <person name="Liechti N."/>
            <person name="Schurch N."/>
            <person name="Bruggmann R."/>
            <person name="Wittwer M."/>
        </authorList>
    </citation>
    <scope>NUCLEOTIDE SEQUENCE [LARGE SCALE GENOMIC DNA]</scope>
    <source>
        <strain evidence="10 11">ATCC 30894</strain>
    </source>
</reference>
<dbReference type="InterPro" id="IPR012338">
    <property type="entry name" value="Beta-lactam/transpept-like"/>
</dbReference>
<dbReference type="HAMAP" id="MF_00313">
    <property type="entry name" value="Glutaminase"/>
    <property type="match status" value="1"/>
</dbReference>
<evidence type="ECO:0000256" key="3">
    <source>
        <dbReference type="ARBA" id="ARBA00012918"/>
    </source>
</evidence>
<dbReference type="NCBIfam" id="TIGR03814">
    <property type="entry name" value="Gln_ase"/>
    <property type="match status" value="1"/>
</dbReference>
<evidence type="ECO:0000256" key="2">
    <source>
        <dbReference type="ARBA" id="ARBA00011881"/>
    </source>
</evidence>